<sequence>MVFKRIKGKGPERIKVAMLDPVMAPGDARTAVAPITVSPAGLGVWWWEWCCPGPGIDSYRGGSSDRCSNSDYYQR</sequence>
<name>X1JR38_9ZZZZ</name>
<proteinExistence type="predicted"/>
<evidence type="ECO:0000313" key="1">
    <source>
        <dbReference type="EMBL" id="GAH97201.1"/>
    </source>
</evidence>
<dbReference type="EMBL" id="BARU01045854">
    <property type="protein sequence ID" value="GAH97201.1"/>
    <property type="molecule type" value="Genomic_DNA"/>
</dbReference>
<dbReference type="AlphaFoldDB" id="X1JR38"/>
<comment type="caution">
    <text evidence="1">The sequence shown here is derived from an EMBL/GenBank/DDBJ whole genome shotgun (WGS) entry which is preliminary data.</text>
</comment>
<reference evidence="1" key="1">
    <citation type="journal article" date="2014" name="Front. Microbiol.">
        <title>High frequency of phylogenetically diverse reductive dehalogenase-homologous genes in deep subseafloor sedimentary metagenomes.</title>
        <authorList>
            <person name="Kawai M."/>
            <person name="Futagami T."/>
            <person name="Toyoda A."/>
            <person name="Takaki Y."/>
            <person name="Nishi S."/>
            <person name="Hori S."/>
            <person name="Arai W."/>
            <person name="Tsubouchi T."/>
            <person name="Morono Y."/>
            <person name="Uchiyama I."/>
            <person name="Ito T."/>
            <person name="Fujiyama A."/>
            <person name="Inagaki F."/>
            <person name="Takami H."/>
        </authorList>
    </citation>
    <scope>NUCLEOTIDE SEQUENCE</scope>
    <source>
        <strain evidence="1">Expedition CK06-06</strain>
    </source>
</reference>
<organism evidence="1">
    <name type="scientific">marine sediment metagenome</name>
    <dbReference type="NCBI Taxonomy" id="412755"/>
    <lineage>
        <taxon>unclassified sequences</taxon>
        <taxon>metagenomes</taxon>
        <taxon>ecological metagenomes</taxon>
    </lineage>
</organism>
<accession>X1JR38</accession>
<protein>
    <submittedName>
        <fullName evidence="1">Uncharacterized protein</fullName>
    </submittedName>
</protein>
<gene>
    <name evidence="1" type="ORF">S03H2_69409</name>
</gene>